<dbReference type="eggNOG" id="COG1216">
    <property type="taxonomic scope" value="Bacteria"/>
</dbReference>
<evidence type="ECO:0000313" key="5">
    <source>
        <dbReference type="Proteomes" id="UP000005699"/>
    </source>
</evidence>
<dbReference type="InterPro" id="IPR029044">
    <property type="entry name" value="Nucleotide-diphossugar_trans"/>
</dbReference>
<dbReference type="GO" id="GO:0016757">
    <property type="term" value="F:glycosyltransferase activity"/>
    <property type="evidence" value="ECO:0007669"/>
    <property type="project" value="UniProtKB-KW"/>
</dbReference>
<dbReference type="PANTHER" id="PTHR22916:SF51">
    <property type="entry name" value="GLYCOSYLTRANSFERASE EPSH-RELATED"/>
    <property type="match status" value="1"/>
</dbReference>
<evidence type="ECO:0000259" key="3">
    <source>
        <dbReference type="Pfam" id="PF00535"/>
    </source>
</evidence>
<sequence length="322" mass="37426">MKGDTLEKRTISVIVPCYNAEKTIERCVSSLLNQTYLPLEILLFNDGSQDNTGEILNKLSKKYYSLRVFHQENRGVSATRNQGIDLANGDYISFIDADDYIFPTFFETLIADFDETAQISVVQAQKSTDIMEPIECSGTEVLNEENYFNTLLFGKNVMGYPWNKLYRKDIIKVHNIRFDESVKIMEDLAFNLEYAQFVTKAIVSHEKLYYYQIHKNSALHKGFSESFMTTITAFEIMANLSFPKDKIEDIKICSVRGLLWLVARLYRLGTKSDIKKYESRIFDELKKEKKLFLRKGLKVGKKYYISYLLFSISPKLLRLVIR</sequence>
<keyword evidence="1 4" id="KW-0328">Glycosyltransferase</keyword>
<protein>
    <submittedName>
        <fullName evidence="4">Glycosyltransferase, group 2 family protein</fullName>
        <ecNumber evidence="4">2.4.-.-</ecNumber>
    </submittedName>
</protein>
<gene>
    <name evidence="4" type="ORF">HMPREF0819_0318</name>
</gene>
<dbReference type="EC" id="2.4.-.-" evidence="4"/>
<accession>E8JMU5</accession>
<dbReference type="HOGENOM" id="CLU_025996_25_1_9"/>
<dbReference type="SUPFAM" id="SSF53448">
    <property type="entry name" value="Nucleotide-diphospho-sugar transferases"/>
    <property type="match status" value="1"/>
</dbReference>
<dbReference type="Gene3D" id="3.90.550.10">
    <property type="entry name" value="Spore Coat Polysaccharide Biosynthesis Protein SpsA, Chain A"/>
    <property type="match status" value="1"/>
</dbReference>
<organism evidence="4 5">
    <name type="scientific">Streptococcus equinus ATCC 9812</name>
    <dbReference type="NCBI Taxonomy" id="525379"/>
    <lineage>
        <taxon>Bacteria</taxon>
        <taxon>Bacillati</taxon>
        <taxon>Bacillota</taxon>
        <taxon>Bacilli</taxon>
        <taxon>Lactobacillales</taxon>
        <taxon>Streptococcaceae</taxon>
        <taxon>Streptococcus</taxon>
    </lineage>
</organism>
<dbReference type="RefSeq" id="WP_004231360.1">
    <property type="nucleotide sequence ID" value="NZ_GL698429.1"/>
</dbReference>
<comment type="caution">
    <text evidence="4">The sequence shown here is derived from an EMBL/GenBank/DDBJ whole genome shotgun (WGS) entry which is preliminary data.</text>
</comment>
<dbReference type="EMBL" id="AEVB01000008">
    <property type="protein sequence ID" value="EFW89485.1"/>
    <property type="molecule type" value="Genomic_DNA"/>
</dbReference>
<feature type="domain" description="Glycosyltransferase 2-like" evidence="3">
    <location>
        <begin position="12"/>
        <end position="171"/>
    </location>
</feature>
<dbReference type="InterPro" id="IPR001173">
    <property type="entry name" value="Glyco_trans_2-like"/>
</dbReference>
<dbReference type="Proteomes" id="UP000005699">
    <property type="component" value="Unassembled WGS sequence"/>
</dbReference>
<evidence type="ECO:0000313" key="4">
    <source>
        <dbReference type="EMBL" id="EFW89485.1"/>
    </source>
</evidence>
<dbReference type="PANTHER" id="PTHR22916">
    <property type="entry name" value="GLYCOSYLTRANSFERASE"/>
    <property type="match status" value="1"/>
</dbReference>
<keyword evidence="2 4" id="KW-0808">Transferase</keyword>
<evidence type="ECO:0000256" key="2">
    <source>
        <dbReference type="ARBA" id="ARBA00022679"/>
    </source>
</evidence>
<name>E8JMU5_STREI</name>
<proteinExistence type="predicted"/>
<dbReference type="Pfam" id="PF00535">
    <property type="entry name" value="Glycos_transf_2"/>
    <property type="match status" value="1"/>
</dbReference>
<reference evidence="4 5" key="1">
    <citation type="submission" date="2010-12" db="EMBL/GenBank/DDBJ databases">
        <authorList>
            <person name="Muzny D."/>
            <person name="Qin X."/>
            <person name="Deng J."/>
            <person name="Jiang H."/>
            <person name="Liu Y."/>
            <person name="Qu J."/>
            <person name="Song X.-Z."/>
            <person name="Zhang L."/>
            <person name="Thornton R."/>
            <person name="Coyle M."/>
            <person name="Francisco L."/>
            <person name="Jackson L."/>
            <person name="Javaid M."/>
            <person name="Korchina V."/>
            <person name="Kovar C."/>
            <person name="Mata R."/>
            <person name="Mathew T."/>
            <person name="Ngo R."/>
            <person name="Nguyen L."/>
            <person name="Nguyen N."/>
            <person name="Okwuonu G."/>
            <person name="Ongeri F."/>
            <person name="Pham C."/>
            <person name="Simmons D."/>
            <person name="Wilczek-Boney K."/>
            <person name="Hale W."/>
            <person name="Jakkamsetti A."/>
            <person name="Pham P."/>
            <person name="Ruth R."/>
            <person name="San Lucas F."/>
            <person name="Warren J."/>
            <person name="Zhang J."/>
            <person name="Zhao Z."/>
            <person name="Zhou C."/>
            <person name="Zhu D."/>
            <person name="Lee S."/>
            <person name="Bess C."/>
            <person name="Blankenburg K."/>
            <person name="Forbes L."/>
            <person name="Fu Q."/>
            <person name="Gubbala S."/>
            <person name="Hirani K."/>
            <person name="Jayaseelan J.C."/>
            <person name="Lara F."/>
            <person name="Munidasa M."/>
            <person name="Palculict T."/>
            <person name="Patil S."/>
            <person name="Pu L.-L."/>
            <person name="Saada N."/>
            <person name="Tang L."/>
            <person name="Weissenberger G."/>
            <person name="Zhu Y."/>
            <person name="Hemphill L."/>
            <person name="Shang Y."/>
            <person name="Youmans B."/>
            <person name="Ayvaz T."/>
            <person name="Ross M."/>
            <person name="Santibanez J."/>
            <person name="Aqrawi P."/>
            <person name="Gross S."/>
            <person name="Joshi V."/>
            <person name="Fowler G."/>
            <person name="Nazareth L."/>
            <person name="Reid J."/>
            <person name="Worley K."/>
            <person name="Petrosino J."/>
            <person name="Highlander S."/>
            <person name="Gibbs R."/>
        </authorList>
    </citation>
    <scope>NUCLEOTIDE SEQUENCE [LARGE SCALE GENOMIC DNA]</scope>
    <source>
        <strain evidence="4 5">ATCC 9812</strain>
    </source>
</reference>
<dbReference type="AlphaFoldDB" id="E8JMU5"/>
<evidence type="ECO:0000256" key="1">
    <source>
        <dbReference type="ARBA" id="ARBA00022676"/>
    </source>
</evidence>
<dbReference type="CDD" id="cd00761">
    <property type="entry name" value="Glyco_tranf_GTA_type"/>
    <property type="match status" value="1"/>
</dbReference>